<comment type="caution">
    <text evidence="1">The sequence shown here is derived from an EMBL/GenBank/DDBJ whole genome shotgun (WGS) entry which is preliminary data.</text>
</comment>
<dbReference type="AlphaFoldDB" id="A0AAE3QMI9"/>
<reference evidence="1" key="1">
    <citation type="submission" date="2023-05" db="EMBL/GenBank/DDBJ databases">
        <authorList>
            <person name="Zhang X."/>
        </authorList>
    </citation>
    <scope>NUCLEOTIDE SEQUENCE</scope>
    <source>
        <strain evidence="1">YF14B1</strain>
    </source>
</reference>
<dbReference type="Proteomes" id="UP001241110">
    <property type="component" value="Unassembled WGS sequence"/>
</dbReference>
<protein>
    <recommendedName>
        <fullName evidence="3">STAS/SEC14 domain-containing protein</fullName>
    </recommendedName>
</protein>
<evidence type="ECO:0008006" key="3">
    <source>
        <dbReference type="Google" id="ProtNLM"/>
    </source>
</evidence>
<dbReference type="RefSeq" id="WP_313980761.1">
    <property type="nucleotide sequence ID" value="NZ_JASJOS010000006.1"/>
</dbReference>
<evidence type="ECO:0000313" key="2">
    <source>
        <dbReference type="Proteomes" id="UP001241110"/>
    </source>
</evidence>
<proteinExistence type="predicted"/>
<evidence type="ECO:0000313" key="1">
    <source>
        <dbReference type="EMBL" id="MDJ1482097.1"/>
    </source>
</evidence>
<sequence length="138" mass="16125">MDFKTKQTQSILSEKYIKLTYDPADKVVIAKWMGFLKFEDLKRGCEVMNEKIKQENLTRHISDQSELKVLAKELQEYIGGVWFDEVEKLGLRKIAILVAEDVFAQATVNKVNTQAQFRQLQIQTFGSLEKCYQWLTEK</sequence>
<dbReference type="EMBL" id="JASJOS010000006">
    <property type="protein sequence ID" value="MDJ1482097.1"/>
    <property type="molecule type" value="Genomic_DNA"/>
</dbReference>
<name>A0AAE3QMI9_9BACT</name>
<accession>A0AAE3QMI9</accession>
<gene>
    <name evidence="1" type="ORF">QNI16_16460</name>
</gene>
<organism evidence="1 2">
    <name type="scientific">Xanthocytophaga flava</name>
    <dbReference type="NCBI Taxonomy" id="3048013"/>
    <lineage>
        <taxon>Bacteria</taxon>
        <taxon>Pseudomonadati</taxon>
        <taxon>Bacteroidota</taxon>
        <taxon>Cytophagia</taxon>
        <taxon>Cytophagales</taxon>
        <taxon>Rhodocytophagaceae</taxon>
        <taxon>Xanthocytophaga</taxon>
    </lineage>
</organism>